<dbReference type="AlphaFoldDB" id="A0AAN7Z6W7"/>
<comment type="caution">
    <text evidence="1">The sequence shown here is derived from an EMBL/GenBank/DDBJ whole genome shotgun (WGS) entry which is preliminary data.</text>
</comment>
<dbReference type="EMBL" id="JAWHQM010000017">
    <property type="protein sequence ID" value="KAK5630877.1"/>
    <property type="molecule type" value="Genomic_DNA"/>
</dbReference>
<organism evidence="1 2">
    <name type="scientific">Xylaria bambusicola</name>
    <dbReference type="NCBI Taxonomy" id="326684"/>
    <lineage>
        <taxon>Eukaryota</taxon>
        <taxon>Fungi</taxon>
        <taxon>Dikarya</taxon>
        <taxon>Ascomycota</taxon>
        <taxon>Pezizomycotina</taxon>
        <taxon>Sordariomycetes</taxon>
        <taxon>Xylariomycetidae</taxon>
        <taxon>Xylariales</taxon>
        <taxon>Xylariaceae</taxon>
        <taxon>Xylaria</taxon>
    </lineage>
</organism>
<proteinExistence type="predicted"/>
<sequence length="128" mass="14731">MANILDSQRISNEIHFTVRLIKQHKPSQHKSHAFKGWAMDPETVHTHTEKQWRVIVGPQEVTLDEHGLTTNDEEFNQLKSWCTPSPPGRQSETERTAFADKVQVPGSNEELKEFRKVLKGYIDELGNL</sequence>
<name>A0AAN7Z6W7_9PEZI</name>
<keyword evidence="2" id="KW-1185">Reference proteome</keyword>
<protein>
    <submittedName>
        <fullName evidence="1">Uncharacterized protein</fullName>
    </submittedName>
</protein>
<accession>A0AAN7Z6W7</accession>
<evidence type="ECO:0000313" key="2">
    <source>
        <dbReference type="Proteomes" id="UP001305414"/>
    </source>
</evidence>
<reference evidence="1 2" key="1">
    <citation type="submission" date="2023-10" db="EMBL/GenBank/DDBJ databases">
        <title>Draft genome sequence of Xylaria bambusicola isolate GMP-LS, the root and basal stem rot pathogen of sugarcane in Indonesia.</title>
        <authorList>
            <person name="Selvaraj P."/>
            <person name="Muralishankar V."/>
            <person name="Muruganantham S."/>
            <person name="Sp S."/>
            <person name="Haryani S."/>
            <person name="Lau K.J.X."/>
            <person name="Naqvi N.I."/>
        </authorList>
    </citation>
    <scope>NUCLEOTIDE SEQUENCE [LARGE SCALE GENOMIC DNA]</scope>
    <source>
        <strain evidence="1">GMP-LS</strain>
    </source>
</reference>
<evidence type="ECO:0000313" key="1">
    <source>
        <dbReference type="EMBL" id="KAK5630877.1"/>
    </source>
</evidence>
<gene>
    <name evidence="1" type="ORF">RRF57_006592</name>
</gene>
<dbReference type="Proteomes" id="UP001305414">
    <property type="component" value="Unassembled WGS sequence"/>
</dbReference>